<dbReference type="InterPro" id="IPR004111">
    <property type="entry name" value="Repressor_TetR_C"/>
</dbReference>
<dbReference type="Gene3D" id="1.10.357.10">
    <property type="entry name" value="Tetracycline Repressor, domain 2"/>
    <property type="match status" value="1"/>
</dbReference>
<dbReference type="Gene3D" id="1.10.10.60">
    <property type="entry name" value="Homeodomain-like"/>
    <property type="match status" value="1"/>
</dbReference>
<protein>
    <submittedName>
        <fullName evidence="7">TetR/AcrR family transcriptional regulator C-terminal domain-containing protein</fullName>
    </submittedName>
</protein>
<evidence type="ECO:0000256" key="3">
    <source>
        <dbReference type="ARBA" id="ARBA00023125"/>
    </source>
</evidence>
<dbReference type="Pfam" id="PF02909">
    <property type="entry name" value="TetR_C_1"/>
    <property type="match status" value="1"/>
</dbReference>
<dbReference type="PANTHER" id="PTHR30055">
    <property type="entry name" value="HTH-TYPE TRANSCRIPTIONAL REGULATOR RUTR"/>
    <property type="match status" value="1"/>
</dbReference>
<dbReference type="PANTHER" id="PTHR30055:SF151">
    <property type="entry name" value="TRANSCRIPTIONAL REGULATORY PROTEIN"/>
    <property type="match status" value="1"/>
</dbReference>
<dbReference type="PRINTS" id="PR00455">
    <property type="entry name" value="HTHTETR"/>
</dbReference>
<dbReference type="SUPFAM" id="SSF48498">
    <property type="entry name" value="Tetracyclin repressor-like, C-terminal domain"/>
    <property type="match status" value="1"/>
</dbReference>
<organism evidence="7 8">
    <name type="scientific">Glycomyces niveus</name>
    <dbReference type="NCBI Taxonomy" id="2820287"/>
    <lineage>
        <taxon>Bacteria</taxon>
        <taxon>Bacillati</taxon>
        <taxon>Actinomycetota</taxon>
        <taxon>Actinomycetes</taxon>
        <taxon>Glycomycetales</taxon>
        <taxon>Glycomycetaceae</taxon>
        <taxon>Glycomyces</taxon>
    </lineage>
</organism>
<evidence type="ECO:0000313" key="7">
    <source>
        <dbReference type="EMBL" id="MBO3731783.1"/>
    </source>
</evidence>
<comment type="caution">
    <text evidence="7">The sequence shown here is derived from an EMBL/GenBank/DDBJ whole genome shotgun (WGS) entry which is preliminary data.</text>
</comment>
<evidence type="ECO:0000256" key="2">
    <source>
        <dbReference type="ARBA" id="ARBA00023015"/>
    </source>
</evidence>
<sequence>MDRCAQCGRQIDQPSRGRRRRYCSRACQARAYRDRKRTRPAVRVERPSALTPARITAAAIALADADGLRELSMRRLATALGVATMSLYRHFANRDALIQAMTDTVAGELRPSDSALGWRERLSHEAREEWRLYRRHPWVLQVLASTRPPLGPNTLGNVERALDAAASAGLPAEAAMTVYLASSGIVQGIALLPTSEQEVADASGVSIEEWWEAQTSHLVETLDPAAFPRLARQPAGGAFTDFDAVFEFALDALLTGVQSRLER</sequence>
<name>A0ABS3TZ43_9ACTN</name>
<evidence type="ECO:0000256" key="1">
    <source>
        <dbReference type="ARBA" id="ARBA00022491"/>
    </source>
</evidence>
<reference evidence="7 8" key="1">
    <citation type="submission" date="2021-03" db="EMBL/GenBank/DDBJ databases">
        <title>Glycomyces sp. nov., a novel actinomycete isolated from soil.</title>
        <authorList>
            <person name="Yang X."/>
            <person name="Xu X."/>
        </authorList>
    </citation>
    <scope>NUCLEOTIDE SEQUENCE [LARGE SCALE GENOMIC DNA]</scope>
    <source>
        <strain evidence="7 8">NEAU-S30</strain>
    </source>
</reference>
<keyword evidence="2" id="KW-0805">Transcription regulation</keyword>
<dbReference type="Pfam" id="PF00440">
    <property type="entry name" value="TetR_N"/>
    <property type="match status" value="1"/>
</dbReference>
<keyword evidence="4" id="KW-0804">Transcription</keyword>
<dbReference type="InterPro" id="IPR009057">
    <property type="entry name" value="Homeodomain-like_sf"/>
</dbReference>
<evidence type="ECO:0000256" key="4">
    <source>
        <dbReference type="ARBA" id="ARBA00023163"/>
    </source>
</evidence>
<dbReference type="EMBL" id="JAGFNP010000002">
    <property type="protein sequence ID" value="MBO3731783.1"/>
    <property type="molecule type" value="Genomic_DNA"/>
</dbReference>
<dbReference type="InterPro" id="IPR003012">
    <property type="entry name" value="Tet_transcr_reg_TetR"/>
</dbReference>
<dbReference type="InterPro" id="IPR001647">
    <property type="entry name" value="HTH_TetR"/>
</dbReference>
<keyword evidence="1" id="KW-0678">Repressor</keyword>
<keyword evidence="8" id="KW-1185">Reference proteome</keyword>
<evidence type="ECO:0000313" key="8">
    <source>
        <dbReference type="Proteomes" id="UP000681341"/>
    </source>
</evidence>
<evidence type="ECO:0000256" key="5">
    <source>
        <dbReference type="PROSITE-ProRule" id="PRU00335"/>
    </source>
</evidence>
<dbReference type="SUPFAM" id="SSF46689">
    <property type="entry name" value="Homeodomain-like"/>
    <property type="match status" value="1"/>
</dbReference>
<dbReference type="PROSITE" id="PS50977">
    <property type="entry name" value="HTH_TETR_2"/>
    <property type="match status" value="1"/>
</dbReference>
<gene>
    <name evidence="7" type="ORF">J5V16_03055</name>
</gene>
<feature type="domain" description="HTH tetR-type" evidence="6">
    <location>
        <begin position="49"/>
        <end position="109"/>
    </location>
</feature>
<dbReference type="InterPro" id="IPR036271">
    <property type="entry name" value="Tet_transcr_reg_TetR-rel_C_sf"/>
</dbReference>
<keyword evidence="3 5" id="KW-0238">DNA-binding</keyword>
<feature type="DNA-binding region" description="H-T-H motif" evidence="5">
    <location>
        <begin position="72"/>
        <end position="91"/>
    </location>
</feature>
<dbReference type="PRINTS" id="PR00400">
    <property type="entry name" value="TETREPRESSOR"/>
</dbReference>
<dbReference type="RefSeq" id="WP_208494537.1">
    <property type="nucleotide sequence ID" value="NZ_JAGFNP010000002.1"/>
</dbReference>
<evidence type="ECO:0000259" key="6">
    <source>
        <dbReference type="PROSITE" id="PS50977"/>
    </source>
</evidence>
<dbReference type="InterPro" id="IPR050109">
    <property type="entry name" value="HTH-type_TetR-like_transc_reg"/>
</dbReference>
<proteinExistence type="predicted"/>
<accession>A0ABS3TZ43</accession>
<dbReference type="Proteomes" id="UP000681341">
    <property type="component" value="Unassembled WGS sequence"/>
</dbReference>